<dbReference type="Proteomes" id="UP000657739">
    <property type="component" value="Unassembled WGS sequence"/>
</dbReference>
<comment type="caution">
    <text evidence="2">The sequence shown here is derived from an EMBL/GenBank/DDBJ whole genome shotgun (WGS) entry which is preliminary data.</text>
</comment>
<dbReference type="EMBL" id="JACXTE010000001">
    <property type="protein sequence ID" value="MBD3708439.1"/>
    <property type="molecule type" value="Genomic_DNA"/>
</dbReference>
<protein>
    <submittedName>
        <fullName evidence="2">Uncharacterized protein</fullName>
    </submittedName>
</protein>
<evidence type="ECO:0000313" key="3">
    <source>
        <dbReference type="Proteomes" id="UP000657739"/>
    </source>
</evidence>
<dbReference type="AlphaFoldDB" id="A0A927DME3"/>
<feature type="region of interest" description="Disordered" evidence="1">
    <location>
        <begin position="1"/>
        <end position="41"/>
    </location>
</feature>
<reference evidence="2" key="1">
    <citation type="submission" date="2020-07" db="EMBL/GenBank/DDBJ databases">
        <title>Clinical and genomic characterization of carbapenemase-producing Enterobacterales causing secondary infections during the COVID-19 crisis at a New York City hospital.</title>
        <authorList>
            <person name="Gomez-Simmonds A."/>
            <person name="Annavajhala M.K."/>
            <person name="Uhlemann A.-C."/>
        </authorList>
    </citation>
    <scope>NUCLEOTIDE SEQUENCE</scope>
    <source>
        <strain evidence="2">NK1593</strain>
    </source>
</reference>
<feature type="compositionally biased region" description="Polar residues" evidence="1">
    <location>
        <begin position="1"/>
        <end position="10"/>
    </location>
</feature>
<evidence type="ECO:0000256" key="1">
    <source>
        <dbReference type="SAM" id="MobiDB-lite"/>
    </source>
</evidence>
<proteinExistence type="predicted"/>
<evidence type="ECO:0000313" key="2">
    <source>
        <dbReference type="EMBL" id="MBD3708439.1"/>
    </source>
</evidence>
<gene>
    <name evidence="2" type="ORF">IE987_21200</name>
</gene>
<name>A0A927DME3_KLEPN</name>
<organism evidence="2 3">
    <name type="scientific">Klebsiella pneumoniae</name>
    <dbReference type="NCBI Taxonomy" id="573"/>
    <lineage>
        <taxon>Bacteria</taxon>
        <taxon>Pseudomonadati</taxon>
        <taxon>Pseudomonadota</taxon>
        <taxon>Gammaproteobacteria</taxon>
        <taxon>Enterobacterales</taxon>
        <taxon>Enterobacteriaceae</taxon>
        <taxon>Klebsiella/Raoultella group</taxon>
        <taxon>Klebsiella</taxon>
        <taxon>Klebsiella pneumoniae complex</taxon>
    </lineage>
</organism>
<sequence length="56" mass="6332">MTWASTSTRPRASPGKLGDHQTFARAGGQDNRRRLGMATEPRRGWHRRLLVGKDVM</sequence>
<accession>A0A927DME3</accession>